<gene>
    <name evidence="1" type="ORF">GCM10011515_22090</name>
</gene>
<sequence length="46" mass="5095">MSTEQIKISRADEDLSIAFANPLEAIGWTNTPPDLMEIGPVRFSCE</sequence>
<dbReference type="EMBL" id="BMKL01000001">
    <property type="protein sequence ID" value="GGE02000.1"/>
    <property type="molecule type" value="Genomic_DNA"/>
</dbReference>
<dbReference type="RefSeq" id="WP_188645184.1">
    <property type="nucleotide sequence ID" value="NZ_BMKL01000001.1"/>
</dbReference>
<accession>A0ABQ1SBL3</accession>
<organism evidence="1 2">
    <name type="scientific">Tsuneonella deserti</name>
    <dbReference type="NCBI Taxonomy" id="2035528"/>
    <lineage>
        <taxon>Bacteria</taxon>
        <taxon>Pseudomonadati</taxon>
        <taxon>Pseudomonadota</taxon>
        <taxon>Alphaproteobacteria</taxon>
        <taxon>Sphingomonadales</taxon>
        <taxon>Erythrobacteraceae</taxon>
        <taxon>Tsuneonella</taxon>
    </lineage>
</organism>
<dbReference type="Proteomes" id="UP000619041">
    <property type="component" value="Unassembled WGS sequence"/>
</dbReference>
<name>A0ABQ1SBL3_9SPHN</name>
<keyword evidence="2" id="KW-1185">Reference proteome</keyword>
<proteinExistence type="predicted"/>
<reference evidence="2" key="1">
    <citation type="journal article" date="2019" name="Int. J. Syst. Evol. Microbiol.">
        <title>The Global Catalogue of Microorganisms (GCM) 10K type strain sequencing project: providing services to taxonomists for standard genome sequencing and annotation.</title>
        <authorList>
            <consortium name="The Broad Institute Genomics Platform"/>
            <consortium name="The Broad Institute Genome Sequencing Center for Infectious Disease"/>
            <person name="Wu L."/>
            <person name="Ma J."/>
        </authorList>
    </citation>
    <scope>NUCLEOTIDE SEQUENCE [LARGE SCALE GENOMIC DNA]</scope>
    <source>
        <strain evidence="2">CGMCC 1.15959</strain>
    </source>
</reference>
<evidence type="ECO:0000313" key="1">
    <source>
        <dbReference type="EMBL" id="GGE02000.1"/>
    </source>
</evidence>
<evidence type="ECO:0000313" key="2">
    <source>
        <dbReference type="Proteomes" id="UP000619041"/>
    </source>
</evidence>
<protein>
    <submittedName>
        <fullName evidence="1">Uncharacterized protein</fullName>
    </submittedName>
</protein>
<comment type="caution">
    <text evidence="1">The sequence shown here is derived from an EMBL/GenBank/DDBJ whole genome shotgun (WGS) entry which is preliminary data.</text>
</comment>